<feature type="domain" description="Calcineurin-like phosphoesterase" evidence="2">
    <location>
        <begin position="76"/>
        <end position="221"/>
    </location>
</feature>
<proteinExistence type="inferred from homology"/>
<dbReference type="InterPro" id="IPR051693">
    <property type="entry name" value="UPF0046_metallophosphoest"/>
</dbReference>
<comment type="similarity">
    <text evidence="1">Belongs to the UPF0046 family.</text>
</comment>
<dbReference type="InterPro" id="IPR004843">
    <property type="entry name" value="Calcineurin-like_PHP"/>
</dbReference>
<dbReference type="PANTHER" id="PTHR12905">
    <property type="entry name" value="METALLOPHOSPHOESTERASE"/>
    <property type="match status" value="1"/>
</dbReference>
<evidence type="ECO:0000313" key="4">
    <source>
        <dbReference type="Proteomes" id="UP000663874"/>
    </source>
</evidence>
<dbReference type="Gene3D" id="3.60.21.10">
    <property type="match status" value="1"/>
</dbReference>
<dbReference type="Pfam" id="PF00149">
    <property type="entry name" value="Metallophos"/>
    <property type="match status" value="1"/>
</dbReference>
<dbReference type="SUPFAM" id="SSF56300">
    <property type="entry name" value="Metallo-dependent phosphatases"/>
    <property type="match status" value="1"/>
</dbReference>
<evidence type="ECO:0000313" key="3">
    <source>
        <dbReference type="EMBL" id="CAF3779731.1"/>
    </source>
</evidence>
<organism evidence="3 4">
    <name type="scientific">Rotaria sordida</name>
    <dbReference type="NCBI Taxonomy" id="392033"/>
    <lineage>
        <taxon>Eukaryota</taxon>
        <taxon>Metazoa</taxon>
        <taxon>Spiralia</taxon>
        <taxon>Gnathifera</taxon>
        <taxon>Rotifera</taxon>
        <taxon>Eurotatoria</taxon>
        <taxon>Bdelloidea</taxon>
        <taxon>Philodinida</taxon>
        <taxon>Philodinidae</taxon>
        <taxon>Rotaria</taxon>
    </lineage>
</organism>
<sequence>MSLFKLSTYTCLPGLRVPRVRNHPRATLHHLNYVPHWDNGTIDSALCARIGAGTEDNPFVIYRDPHSIDADSHKRLRFVCVSDTHNQIDKLTIPDGDVFVHCGDAVKFCSSARDLLRFNKFVGTLPHTHKLFISGNHCVSLNPERPDLTQKILSNMTYIQDQIIDIEGIRIYGSPWQPKRGLFYLSNAFSYPSKKIKEDKWSHIPENIDILLTHSPPYSIRDYNPVTAEHSG</sequence>
<comment type="caution">
    <text evidence="3">The sequence shown here is derived from an EMBL/GenBank/DDBJ whole genome shotgun (WGS) entry which is preliminary data.</text>
</comment>
<dbReference type="EMBL" id="CAJOBE010001854">
    <property type="protein sequence ID" value="CAF3779731.1"/>
    <property type="molecule type" value="Genomic_DNA"/>
</dbReference>
<name>A0A819A8I3_9BILA</name>
<protein>
    <recommendedName>
        <fullName evidence="2">Calcineurin-like phosphoesterase domain-containing protein</fullName>
    </recommendedName>
</protein>
<dbReference type="InterPro" id="IPR029052">
    <property type="entry name" value="Metallo-depent_PP-like"/>
</dbReference>
<dbReference type="PANTHER" id="PTHR12905:SF0">
    <property type="entry name" value="CALCINEURIN-LIKE PHOSPHOESTERASE DOMAIN-CONTAINING PROTEIN"/>
    <property type="match status" value="1"/>
</dbReference>
<dbReference type="GO" id="GO:0016787">
    <property type="term" value="F:hydrolase activity"/>
    <property type="evidence" value="ECO:0007669"/>
    <property type="project" value="InterPro"/>
</dbReference>
<gene>
    <name evidence="3" type="ORF">FNK824_LOCUS13848</name>
</gene>
<reference evidence="3" key="1">
    <citation type="submission" date="2021-02" db="EMBL/GenBank/DDBJ databases">
        <authorList>
            <person name="Nowell W R."/>
        </authorList>
    </citation>
    <scope>NUCLEOTIDE SEQUENCE</scope>
</reference>
<evidence type="ECO:0000259" key="2">
    <source>
        <dbReference type="Pfam" id="PF00149"/>
    </source>
</evidence>
<evidence type="ECO:0000256" key="1">
    <source>
        <dbReference type="ARBA" id="ARBA00007993"/>
    </source>
</evidence>
<dbReference type="AlphaFoldDB" id="A0A819A8I3"/>
<dbReference type="Proteomes" id="UP000663874">
    <property type="component" value="Unassembled WGS sequence"/>
</dbReference>
<accession>A0A819A8I3</accession>